<reference evidence="3" key="2">
    <citation type="submission" date="2015-07" db="EMBL/GenBank/DDBJ databases">
        <title>Contrasting host-pathogen interactions and genome evolution in two generalist and specialist microsporidian pathogens of mosquitoes.</title>
        <authorList>
            <consortium name="The Broad Institute Genomics Platform"/>
            <consortium name="The Broad Institute Genome Sequencing Center for Infectious Disease"/>
            <person name="Cuomo C.A."/>
            <person name="Sanscrainte N.D."/>
            <person name="Goldberg J.M."/>
            <person name="Heiman D."/>
            <person name="Young S."/>
            <person name="Zeng Q."/>
            <person name="Becnel J.J."/>
            <person name="Birren B.W."/>
        </authorList>
    </citation>
    <scope>NUCLEOTIDE SEQUENCE [LARGE SCALE GENOMIC DNA]</scope>
    <source>
        <strain evidence="3">USNM 41457</strain>
    </source>
</reference>
<feature type="compositionally biased region" description="Basic and acidic residues" evidence="1">
    <location>
        <begin position="100"/>
        <end position="111"/>
    </location>
</feature>
<dbReference type="Proteomes" id="UP000003163">
    <property type="component" value="Unassembled WGS sequence"/>
</dbReference>
<dbReference type="EMBL" id="AFBI03000233">
    <property type="protein sequence ID" value="EJW01192.1"/>
    <property type="molecule type" value="Genomic_DNA"/>
</dbReference>
<feature type="compositionally biased region" description="Basic and acidic residues" evidence="1">
    <location>
        <begin position="70"/>
        <end position="90"/>
    </location>
</feature>
<evidence type="ECO:0000313" key="2">
    <source>
        <dbReference type="EMBL" id="EJW01192.1"/>
    </source>
</evidence>
<feature type="region of interest" description="Disordered" evidence="1">
    <location>
        <begin position="681"/>
        <end position="700"/>
    </location>
</feature>
<sequence length="938" mass="108872">MKLDEIIYVAYFFVIIVQSKPQKKISSCESKREFNNIHKMQLRSHTKHFLKDNPVLHLENSCKIMKKSCDEKLKPQSEPKRDGKHDEGEIKTSSSQLEISDFKHEPQSDEKVIPLRKSSFSSKQLNTRKRIVKKPELKNSSETSTSVLKFLLLKKYKDTDIISPKSSASFLQSSQRLEKIHNNVKNDKTDCHMSKSMLNSFANLQKKFEKLRISDGKYCRRQIKCKSKNRNFISCCDKEFEEDSTIEHKKKHRSSQNYKCNDTIESIKCYENKNVVNEQIIQNDSETKLFPQSLNDKNEENPFQIPKNDSIFVMLDQYMDNRQNNITKSSFFQTLDLSDRIKQNKNIDSSDNGILTHKINHLNYAHFDQNSSYTSNTEEEPTPENLIASLVDKFYCNPNTTPTLLNSFIDKNASFYTDMQQNTNNNLEYSFCAVSTVEICKDNGLIIYPHSDETPHCFSQENSSFVAIQQIKNDENTNIHRINVTENKTDDLKSHRNVFSEHDCTRFCENSITNGDFPACKNQRTSENTAQFNQEIHNHLNIEYFQQPEQNYFIIDPRYNLQNNYLDISTKEEFYDQEISDKKDLKVNEFSNSNIQNSNPLDKNIITKTLQKQQSDTEQNQTINLPNYNRPSVIIFNTNHKRKNLSASVSTQFQSKDNYNTKNIPSYSDLSRNNNRKFLNNEDKIENSSKNPSSINQSGNNCAVYNQIRSERDGKDDFEIVDANLQPSDCRTGKNANLSTNIIQEDQTNYSNPPILCFIQENNGSNFNIKDIEYQICSMTESVNKIVPLQSIKGNIVNGKKHFEQDEEEKQKEVNDEHLPEDLNADEIIASINLESYYNLEEGNMVCGNSDVKENEQIYKSDVKETGVEFFDELNYPEKGYYDMKSEKNNSLIEKKLKKFEISCNKNVNAADNSVSLPSFENTFSNFIHKKQKQNHDI</sequence>
<proteinExistence type="predicted"/>
<feature type="region of interest" description="Disordered" evidence="1">
    <location>
        <begin position="70"/>
        <end position="111"/>
    </location>
</feature>
<protein>
    <submittedName>
        <fullName evidence="2">Uncharacterized protein</fullName>
    </submittedName>
</protein>
<comment type="caution">
    <text evidence="2">The sequence shown here is derived from an EMBL/GenBank/DDBJ whole genome shotgun (WGS) entry which is preliminary data.</text>
</comment>
<name>J9DIK1_EDHAE</name>
<reference evidence="2 3" key="1">
    <citation type="submission" date="2011-08" db="EMBL/GenBank/DDBJ databases">
        <authorList>
            <person name="Liu Z.J."/>
            <person name="Shi F.L."/>
            <person name="Lu J.Q."/>
            <person name="Li M."/>
            <person name="Wang Z.L."/>
        </authorList>
    </citation>
    <scope>NUCLEOTIDE SEQUENCE [LARGE SCALE GENOMIC DNA]</scope>
    <source>
        <strain evidence="2 3">USNM 41457</strain>
    </source>
</reference>
<gene>
    <name evidence="2" type="ORF">EDEG_04065</name>
</gene>
<evidence type="ECO:0000313" key="3">
    <source>
        <dbReference type="Proteomes" id="UP000003163"/>
    </source>
</evidence>
<dbReference type="AlphaFoldDB" id="J9DIK1"/>
<organism evidence="2 3">
    <name type="scientific">Edhazardia aedis (strain USNM 41457)</name>
    <name type="common">Microsporidian parasite</name>
    <dbReference type="NCBI Taxonomy" id="1003232"/>
    <lineage>
        <taxon>Eukaryota</taxon>
        <taxon>Fungi</taxon>
        <taxon>Fungi incertae sedis</taxon>
        <taxon>Microsporidia</taxon>
        <taxon>Edhazardia</taxon>
    </lineage>
</organism>
<dbReference type="InParanoid" id="J9DIK1"/>
<keyword evidence="3" id="KW-1185">Reference proteome</keyword>
<dbReference type="HOGENOM" id="CLU_312599_0_0_1"/>
<accession>J9DIK1</accession>
<feature type="compositionally biased region" description="Polar residues" evidence="1">
    <location>
        <begin position="688"/>
        <end position="700"/>
    </location>
</feature>
<evidence type="ECO:0000256" key="1">
    <source>
        <dbReference type="SAM" id="MobiDB-lite"/>
    </source>
</evidence>
<dbReference type="VEuPathDB" id="MicrosporidiaDB:EDEG_04065"/>